<accession>A0A2S3ZM65</accession>
<dbReference type="OrthoDB" id="3579809at2"/>
<dbReference type="RefSeq" id="WP_088455228.1">
    <property type="nucleotide sequence ID" value="NZ_PPXD01000002.1"/>
</dbReference>
<evidence type="ECO:0000313" key="3">
    <source>
        <dbReference type="Proteomes" id="UP000237104"/>
    </source>
</evidence>
<dbReference type="AlphaFoldDB" id="A0A2S3ZM65"/>
<gene>
    <name evidence="2" type="ORF">C3B59_05420</name>
    <name evidence="1" type="ORF">C3B61_01740</name>
</gene>
<reference evidence="3 4" key="1">
    <citation type="submission" date="2018-01" db="EMBL/GenBank/DDBJ databases">
        <title>Cryobacterium sp. nov., from glaciers in China.</title>
        <authorList>
            <person name="Liu Q."/>
            <person name="Xin Y.-H."/>
        </authorList>
    </citation>
    <scope>NUCLEOTIDE SEQUENCE [LARGE SCALE GENOMIC DNA]</scope>
    <source>
        <strain evidence="2 3">TMB1-8</strain>
        <strain evidence="1 4">TMN-42</strain>
    </source>
</reference>
<dbReference type="EMBL" id="PPXF01000019">
    <property type="protein sequence ID" value="POH69778.1"/>
    <property type="molecule type" value="Genomic_DNA"/>
</dbReference>
<evidence type="ECO:0008006" key="5">
    <source>
        <dbReference type="Google" id="ProtNLM"/>
    </source>
</evidence>
<evidence type="ECO:0000313" key="1">
    <source>
        <dbReference type="EMBL" id="POH69656.1"/>
    </source>
</evidence>
<keyword evidence="4" id="KW-1185">Reference proteome</keyword>
<protein>
    <recommendedName>
        <fullName evidence="5">RNA polymerase subunit sigma-70</fullName>
    </recommendedName>
</protein>
<sequence>MLDDTGRTLVGDAGSGDPIETLRAIKRMRGELDRAEALAVRRARNANAPWQLIALALEVSRQAVHKKYGRG</sequence>
<dbReference type="EMBL" id="PPXD01000002">
    <property type="protein sequence ID" value="POH69656.1"/>
    <property type="molecule type" value="Genomic_DNA"/>
</dbReference>
<organism evidence="1 4">
    <name type="scientific">Cryobacterium zongtaii</name>
    <dbReference type="NCBI Taxonomy" id="1259217"/>
    <lineage>
        <taxon>Bacteria</taxon>
        <taxon>Bacillati</taxon>
        <taxon>Actinomycetota</taxon>
        <taxon>Actinomycetes</taxon>
        <taxon>Micrococcales</taxon>
        <taxon>Microbacteriaceae</taxon>
        <taxon>Cryobacterium</taxon>
    </lineage>
</organism>
<dbReference type="Proteomes" id="UP000237340">
    <property type="component" value="Unassembled WGS sequence"/>
</dbReference>
<evidence type="ECO:0000313" key="4">
    <source>
        <dbReference type="Proteomes" id="UP000237340"/>
    </source>
</evidence>
<proteinExistence type="predicted"/>
<name>A0A2S3ZM65_9MICO</name>
<accession>A0A2S3ZN03</accession>
<comment type="caution">
    <text evidence="1">The sequence shown here is derived from an EMBL/GenBank/DDBJ whole genome shotgun (WGS) entry which is preliminary data.</text>
</comment>
<evidence type="ECO:0000313" key="2">
    <source>
        <dbReference type="EMBL" id="POH69778.1"/>
    </source>
</evidence>
<dbReference type="Proteomes" id="UP000237104">
    <property type="component" value="Unassembled WGS sequence"/>
</dbReference>